<feature type="compositionally biased region" description="Low complexity" evidence="2">
    <location>
        <begin position="31"/>
        <end position="44"/>
    </location>
</feature>
<name>A0AAE1FWY1_PETCI</name>
<organism evidence="4 5">
    <name type="scientific">Petrolisthes cinctipes</name>
    <name type="common">Flat porcelain crab</name>
    <dbReference type="NCBI Taxonomy" id="88211"/>
    <lineage>
        <taxon>Eukaryota</taxon>
        <taxon>Metazoa</taxon>
        <taxon>Ecdysozoa</taxon>
        <taxon>Arthropoda</taxon>
        <taxon>Crustacea</taxon>
        <taxon>Multicrustacea</taxon>
        <taxon>Malacostraca</taxon>
        <taxon>Eumalacostraca</taxon>
        <taxon>Eucarida</taxon>
        <taxon>Decapoda</taxon>
        <taxon>Pleocyemata</taxon>
        <taxon>Anomura</taxon>
        <taxon>Galatheoidea</taxon>
        <taxon>Porcellanidae</taxon>
        <taxon>Petrolisthes</taxon>
    </lineage>
</organism>
<dbReference type="GO" id="GO:0045505">
    <property type="term" value="F:dynein intermediate chain binding"/>
    <property type="evidence" value="ECO:0007669"/>
    <property type="project" value="TreeGrafter"/>
</dbReference>
<feature type="compositionally biased region" description="Polar residues" evidence="2">
    <location>
        <begin position="45"/>
        <end position="60"/>
    </location>
</feature>
<dbReference type="GO" id="GO:0070286">
    <property type="term" value="P:axonemal dynein complex assembly"/>
    <property type="evidence" value="ECO:0007669"/>
    <property type="project" value="InterPro"/>
</dbReference>
<dbReference type="AlphaFoldDB" id="A0AAE1FWY1"/>
<evidence type="ECO:0000256" key="1">
    <source>
        <dbReference type="ARBA" id="ARBA00008511"/>
    </source>
</evidence>
<proteinExistence type="inferred from homology"/>
<dbReference type="GO" id="GO:0051087">
    <property type="term" value="F:protein-folding chaperone binding"/>
    <property type="evidence" value="ECO:0007669"/>
    <property type="project" value="InterPro"/>
</dbReference>
<feature type="compositionally biased region" description="Basic and acidic residues" evidence="2">
    <location>
        <begin position="72"/>
        <end position="81"/>
    </location>
</feature>
<dbReference type="Proteomes" id="UP001286313">
    <property type="component" value="Unassembled WGS sequence"/>
</dbReference>
<feature type="compositionally biased region" description="Acidic residues" evidence="2">
    <location>
        <begin position="61"/>
        <end position="71"/>
    </location>
</feature>
<evidence type="ECO:0000256" key="2">
    <source>
        <dbReference type="SAM" id="MobiDB-lite"/>
    </source>
</evidence>
<evidence type="ECO:0000313" key="5">
    <source>
        <dbReference type="Proteomes" id="UP001286313"/>
    </source>
</evidence>
<dbReference type="InterPro" id="IPR041442">
    <property type="entry name" value="PIH1D1/2/3_CS-like"/>
</dbReference>
<evidence type="ECO:0000259" key="3">
    <source>
        <dbReference type="Pfam" id="PF18201"/>
    </source>
</evidence>
<accession>A0AAE1FWY1</accession>
<dbReference type="EMBL" id="JAWQEG010001253">
    <property type="protein sequence ID" value="KAK3881135.1"/>
    <property type="molecule type" value="Genomic_DNA"/>
</dbReference>
<feature type="domain" description="PIH1D1/2/3 CS-like" evidence="3">
    <location>
        <begin position="81"/>
        <end position="170"/>
    </location>
</feature>
<reference evidence="4" key="1">
    <citation type="submission" date="2023-10" db="EMBL/GenBank/DDBJ databases">
        <title>Genome assemblies of two species of porcelain crab, Petrolisthes cinctipes and Petrolisthes manimaculis (Anomura: Porcellanidae).</title>
        <authorList>
            <person name="Angst P."/>
        </authorList>
    </citation>
    <scope>NUCLEOTIDE SEQUENCE</scope>
    <source>
        <strain evidence="4">PB745_01</strain>
        <tissue evidence="4">Gill</tissue>
    </source>
</reference>
<dbReference type="CDD" id="cd00298">
    <property type="entry name" value="ACD_sHsps_p23-like"/>
    <property type="match status" value="1"/>
</dbReference>
<dbReference type="Pfam" id="PF18201">
    <property type="entry name" value="PIH1_CS"/>
    <property type="match status" value="1"/>
</dbReference>
<dbReference type="PANTHER" id="PTHR21083:SF0">
    <property type="entry name" value="DYNEIN AXONEMAL ASSEMBLY FACTOR 6"/>
    <property type="match status" value="1"/>
</dbReference>
<keyword evidence="5" id="KW-1185">Reference proteome</keyword>
<protein>
    <recommendedName>
        <fullName evidence="3">PIH1D1/2/3 CS-like domain-containing protein</fullName>
    </recommendedName>
</protein>
<dbReference type="InterPro" id="IPR026697">
    <property type="entry name" value="DNAAF6"/>
</dbReference>
<comment type="caution">
    <text evidence="4">The sequence shown here is derived from an EMBL/GenBank/DDBJ whole genome shotgun (WGS) entry which is preliminary data.</text>
</comment>
<dbReference type="GO" id="GO:0005737">
    <property type="term" value="C:cytoplasm"/>
    <property type="evidence" value="ECO:0007669"/>
    <property type="project" value="TreeGrafter"/>
</dbReference>
<dbReference type="PANTHER" id="PTHR21083">
    <property type="entry name" value="TWISTER"/>
    <property type="match status" value="1"/>
</dbReference>
<sequence length="177" mass="19539">MEHVDVRALASLLYTAEDDSDDETIMPHTGTTSPAALSCSSSTSQVKGSTMSIKVTNSAEETWDDDDDDGEEQKTDPRPQPEYEFNYRQRVTANQIFLPMSLGGSEEDLVVKVELPGVLFTQVTLEVTSDTLILTSPVHYLHLPLPRPVDQRKGVATWDPTTHTLVVTLPTVTRPIL</sequence>
<gene>
    <name evidence="4" type="ORF">Pcinc_014423</name>
</gene>
<comment type="similarity">
    <text evidence="1">Belongs to the PIH1 family.</text>
</comment>
<evidence type="ECO:0000313" key="4">
    <source>
        <dbReference type="EMBL" id="KAK3881135.1"/>
    </source>
</evidence>
<feature type="region of interest" description="Disordered" evidence="2">
    <location>
        <begin position="20"/>
        <end position="81"/>
    </location>
</feature>